<dbReference type="EMBL" id="CP002273">
    <property type="protein sequence ID" value="ADO37841.1"/>
    <property type="molecule type" value="Genomic_DNA"/>
</dbReference>
<name>E3GNG4_9FIRM</name>
<reference evidence="1 2" key="2">
    <citation type="journal article" date="2011" name="J. Bacteriol.">
        <title>Complete genome sequence of a carbon monoxide-utilizing acetogen, Eubacterium limosum KIST612.</title>
        <authorList>
            <person name="Roh H."/>
            <person name="Ko H.J."/>
            <person name="Kim D."/>
            <person name="Choi D.G."/>
            <person name="Park S."/>
            <person name="Kim S."/>
            <person name="Chang I.S."/>
            <person name="Choi I.G."/>
        </authorList>
    </citation>
    <scope>NUCLEOTIDE SEQUENCE [LARGE SCALE GENOMIC DNA]</scope>
    <source>
        <strain evidence="1 2">KIST612</strain>
    </source>
</reference>
<proteinExistence type="predicted"/>
<gene>
    <name evidence="1" type="ordered locus">ELI_2860</name>
</gene>
<dbReference type="Proteomes" id="UP000006873">
    <property type="component" value="Chromosome"/>
</dbReference>
<dbReference type="AlphaFoldDB" id="E3GNG4"/>
<sequence>MKAAGASSPISPAAFTQASLRILYFTGQGRSGIIKEILIFFVFNKELFQSV</sequence>
<organism evidence="1 2">
    <name type="scientific">Eubacterium callanderi</name>
    <dbReference type="NCBI Taxonomy" id="53442"/>
    <lineage>
        <taxon>Bacteria</taxon>
        <taxon>Bacillati</taxon>
        <taxon>Bacillota</taxon>
        <taxon>Clostridia</taxon>
        <taxon>Eubacteriales</taxon>
        <taxon>Eubacteriaceae</taxon>
        <taxon>Eubacterium</taxon>
    </lineage>
</organism>
<evidence type="ECO:0000313" key="2">
    <source>
        <dbReference type="Proteomes" id="UP000006873"/>
    </source>
</evidence>
<protein>
    <submittedName>
        <fullName evidence="1">Uncharacterized protein</fullName>
    </submittedName>
</protein>
<dbReference type="KEGG" id="elm:ELI_2860"/>
<reference key="1">
    <citation type="submission" date="2010-09" db="EMBL/GenBank/DDBJ databases">
        <authorList>
            <person name="Roh H."/>
            <person name="Ko H.-J."/>
            <person name="Kim D."/>
            <person name="Choi D.G."/>
            <person name="Park S."/>
            <person name="Kim S."/>
            <person name="Kim K.H."/>
            <person name="Chang I.S."/>
            <person name="Choi I.-G."/>
        </authorList>
    </citation>
    <scope>NUCLEOTIDE SEQUENCE</scope>
    <source>
        <strain>KIST612</strain>
    </source>
</reference>
<dbReference type="HOGENOM" id="CLU_3098917_0_0_9"/>
<keyword evidence="2" id="KW-1185">Reference proteome</keyword>
<evidence type="ECO:0000313" key="1">
    <source>
        <dbReference type="EMBL" id="ADO37841.1"/>
    </source>
</evidence>
<accession>E3GNG4</accession>